<evidence type="ECO:0000256" key="1">
    <source>
        <dbReference type="SAM" id="Phobius"/>
    </source>
</evidence>
<feature type="transmembrane region" description="Helical" evidence="1">
    <location>
        <begin position="179"/>
        <end position="204"/>
    </location>
</feature>
<feature type="transmembrane region" description="Helical" evidence="1">
    <location>
        <begin position="210"/>
        <end position="233"/>
    </location>
</feature>
<keyword evidence="3" id="KW-1185">Reference proteome</keyword>
<dbReference type="RefSeq" id="WP_185059774.1">
    <property type="nucleotide sequence ID" value="NZ_BAABJP010000037.1"/>
</dbReference>
<reference evidence="3" key="1">
    <citation type="journal article" date="2019" name="Int. J. Syst. Evol. Microbiol.">
        <title>The Global Catalogue of Microorganisms (GCM) 10K type strain sequencing project: providing services to taxonomists for standard genome sequencing and annotation.</title>
        <authorList>
            <consortium name="The Broad Institute Genomics Platform"/>
            <consortium name="The Broad Institute Genome Sequencing Center for Infectious Disease"/>
            <person name="Wu L."/>
            <person name="Ma J."/>
        </authorList>
    </citation>
    <scope>NUCLEOTIDE SEQUENCE [LARGE SCALE GENOMIC DNA]</scope>
    <source>
        <strain evidence="3">JCM 18303</strain>
    </source>
</reference>
<comment type="caution">
    <text evidence="2">The sequence shown here is derived from an EMBL/GenBank/DDBJ whole genome shotgun (WGS) entry which is preliminary data.</text>
</comment>
<name>A0ABP9QTB7_9PSEU</name>
<evidence type="ECO:0000313" key="3">
    <source>
        <dbReference type="Proteomes" id="UP001428817"/>
    </source>
</evidence>
<dbReference type="EMBL" id="BAABJP010000037">
    <property type="protein sequence ID" value="GAA5167013.1"/>
    <property type="molecule type" value="Genomic_DNA"/>
</dbReference>
<keyword evidence="1" id="KW-1133">Transmembrane helix</keyword>
<accession>A0ABP9QTB7</accession>
<feature type="transmembrane region" description="Helical" evidence="1">
    <location>
        <begin position="91"/>
        <end position="113"/>
    </location>
</feature>
<gene>
    <name evidence="2" type="ORF">GCM10023321_59010</name>
</gene>
<dbReference type="Proteomes" id="UP001428817">
    <property type="component" value="Unassembled WGS sequence"/>
</dbReference>
<organism evidence="2 3">
    <name type="scientific">Pseudonocardia eucalypti</name>
    <dbReference type="NCBI Taxonomy" id="648755"/>
    <lineage>
        <taxon>Bacteria</taxon>
        <taxon>Bacillati</taxon>
        <taxon>Actinomycetota</taxon>
        <taxon>Actinomycetes</taxon>
        <taxon>Pseudonocardiales</taxon>
        <taxon>Pseudonocardiaceae</taxon>
        <taxon>Pseudonocardia</taxon>
    </lineage>
</organism>
<protein>
    <submittedName>
        <fullName evidence="2">Uncharacterized protein</fullName>
    </submittedName>
</protein>
<evidence type="ECO:0000313" key="2">
    <source>
        <dbReference type="EMBL" id="GAA5167013.1"/>
    </source>
</evidence>
<proteinExistence type="predicted"/>
<feature type="transmembrane region" description="Helical" evidence="1">
    <location>
        <begin position="140"/>
        <end position="158"/>
    </location>
</feature>
<sequence length="242" mass="25645">MEPELNLRDKPDLARAVDSYLRELRAQLCAHASVPAGADLLDEVYDHVLSHAEHLVCTGAPAEHAVATAVREFGLPAAIGPAMRAELLRPYLHQLATVLLLVGAVVGLGWRIVLDHAPPMPWPVNTRPVALLALDSGAEYTAPAALGLAALGLLLLVAPTHLRSCVRWRPQCQRWAIRASIASATLGVITAMQATAYLAIRGALAPASLIWPAVILAGVLTLATTPAVVRPLFATARLARAH</sequence>
<keyword evidence="1" id="KW-0812">Transmembrane</keyword>
<keyword evidence="1" id="KW-0472">Membrane</keyword>